<proteinExistence type="predicted"/>
<evidence type="ECO:0000313" key="1">
    <source>
        <dbReference type="EMBL" id="PWN50965.1"/>
    </source>
</evidence>
<dbReference type="EMBL" id="KZ819882">
    <property type="protein sequence ID" value="PWN50965.1"/>
    <property type="molecule type" value="Genomic_DNA"/>
</dbReference>
<accession>A0ACD0NYN6</accession>
<evidence type="ECO:0000313" key="2">
    <source>
        <dbReference type="Proteomes" id="UP000245626"/>
    </source>
</evidence>
<organism evidence="1 2">
    <name type="scientific">Violaceomyces palustris</name>
    <dbReference type="NCBI Taxonomy" id="1673888"/>
    <lineage>
        <taxon>Eukaryota</taxon>
        <taxon>Fungi</taxon>
        <taxon>Dikarya</taxon>
        <taxon>Basidiomycota</taxon>
        <taxon>Ustilaginomycotina</taxon>
        <taxon>Ustilaginomycetes</taxon>
        <taxon>Violaceomycetales</taxon>
        <taxon>Violaceomycetaceae</taxon>
        <taxon>Violaceomyces</taxon>
    </lineage>
</organism>
<keyword evidence="2" id="KW-1185">Reference proteome</keyword>
<reference evidence="1 2" key="1">
    <citation type="journal article" date="2018" name="Mol. Biol. Evol.">
        <title>Broad Genomic Sampling Reveals a Smut Pathogenic Ancestry of the Fungal Clade Ustilaginomycotina.</title>
        <authorList>
            <person name="Kijpornyongpan T."/>
            <person name="Mondo S.J."/>
            <person name="Barry K."/>
            <person name="Sandor L."/>
            <person name="Lee J."/>
            <person name="Lipzen A."/>
            <person name="Pangilinan J."/>
            <person name="LaButti K."/>
            <person name="Hainaut M."/>
            <person name="Henrissat B."/>
            <person name="Grigoriev I.V."/>
            <person name="Spatafora J.W."/>
            <person name="Aime M.C."/>
        </authorList>
    </citation>
    <scope>NUCLEOTIDE SEQUENCE [LARGE SCALE GENOMIC DNA]</scope>
    <source>
        <strain evidence="1 2">SA 807</strain>
    </source>
</reference>
<gene>
    <name evidence="1" type="ORF">IE53DRAFT_71914</name>
</gene>
<sequence>MRCDVMRWYLVWGKEIMIWLELIIQPIPSHLPLPCFTPPLATFHSLPRKRHVTVRMGGTLVATSSKLDLVSCRVFHFSNLFFPFFFFALFAVSSLPRHLQTSREPPWFASHPSTSFPTFPWRGKKRRGGDRDCGRNDACVCQDWT</sequence>
<dbReference type="Proteomes" id="UP000245626">
    <property type="component" value="Unassembled WGS sequence"/>
</dbReference>
<protein>
    <submittedName>
        <fullName evidence="1">Uncharacterized protein</fullName>
    </submittedName>
</protein>
<name>A0ACD0NYN6_9BASI</name>